<gene>
    <name evidence="1" type="ordered locus">Gbro_4094</name>
</gene>
<dbReference type="KEGG" id="gbr:Gbro_4094"/>
<sequence length="30" mass="3175">MSDVLFLLVAVAGFVVCLLAVRAIDARVGR</sequence>
<dbReference type="HOGENOM" id="CLU_3403769_0_0_11"/>
<proteinExistence type="predicted"/>
<organism evidence="1 2">
    <name type="scientific">Gordonia bronchialis (strain ATCC 25592 / DSM 43247 / BCRC 13721 / JCM 3198 / KCTC 3076 / NBRC 16047 / NCTC 10667)</name>
    <name type="common">Rhodococcus bronchialis</name>
    <dbReference type="NCBI Taxonomy" id="526226"/>
    <lineage>
        <taxon>Bacteria</taxon>
        <taxon>Bacillati</taxon>
        <taxon>Actinomycetota</taxon>
        <taxon>Actinomycetes</taxon>
        <taxon>Mycobacteriales</taxon>
        <taxon>Gordoniaceae</taxon>
        <taxon>Gordonia</taxon>
    </lineage>
</organism>
<name>D0L4N4_GORB4</name>
<dbReference type="AlphaFoldDB" id="D0L4N4"/>
<accession>D0L4N4</accession>
<reference evidence="1 2" key="2">
    <citation type="journal article" date="2010" name="Stand. Genomic Sci.">
        <title>Complete genome sequence of Gordonia bronchialis type strain (3410).</title>
        <authorList>
            <person name="Ivanova N."/>
            <person name="Sikorski J."/>
            <person name="Jando M."/>
            <person name="Lapidus A."/>
            <person name="Nolan M."/>
            <person name="Lucas S."/>
            <person name="Del Rio T.G."/>
            <person name="Tice H."/>
            <person name="Copeland A."/>
            <person name="Cheng J.F."/>
            <person name="Chen F."/>
            <person name="Bruce D."/>
            <person name="Goodwin L."/>
            <person name="Pitluck S."/>
            <person name="Mavromatis K."/>
            <person name="Ovchinnikova G."/>
            <person name="Pati A."/>
            <person name="Chen A."/>
            <person name="Palaniappan K."/>
            <person name="Land M."/>
            <person name="Hauser L."/>
            <person name="Chang Y.J."/>
            <person name="Jeffries C.D."/>
            <person name="Chain P."/>
            <person name="Saunders E."/>
            <person name="Han C."/>
            <person name="Detter J.C."/>
            <person name="Brettin T."/>
            <person name="Rohde M."/>
            <person name="Goker M."/>
            <person name="Bristow J."/>
            <person name="Eisen J.A."/>
            <person name="Markowitz V."/>
            <person name="Hugenholtz P."/>
            <person name="Klenk H.P."/>
            <person name="Kyrpides N.C."/>
        </authorList>
    </citation>
    <scope>NUCLEOTIDE SEQUENCE [LARGE SCALE GENOMIC DNA]</scope>
    <source>
        <strain evidence="2">ATCC 25592 / DSM 43247 / BCRC 13721 / JCM 3198 / KCTC 3076 / NBRC 16047 / NCTC 10667</strain>
    </source>
</reference>
<dbReference type="Proteomes" id="UP000001219">
    <property type="component" value="Chromosome"/>
</dbReference>
<reference evidence="2" key="1">
    <citation type="submission" date="2009-10" db="EMBL/GenBank/DDBJ databases">
        <title>The complete chromosome of Gordonia bronchialis DSM 43247.</title>
        <authorList>
            <consortium name="US DOE Joint Genome Institute (JGI-PGF)"/>
            <person name="Lucas S."/>
            <person name="Copeland A."/>
            <person name="Lapidus A."/>
            <person name="Glavina del Rio T."/>
            <person name="Dalin E."/>
            <person name="Tice H."/>
            <person name="Bruce D."/>
            <person name="Goodwin L."/>
            <person name="Pitluck S."/>
            <person name="Kyrpides N."/>
            <person name="Mavromatis K."/>
            <person name="Ivanova N."/>
            <person name="Ovchinnikova G."/>
            <person name="Saunders E."/>
            <person name="Brettin T."/>
            <person name="Detter J.C."/>
            <person name="Han C."/>
            <person name="Larimer F."/>
            <person name="Land M."/>
            <person name="Hauser L."/>
            <person name="Markowitz V."/>
            <person name="Cheng J.-F."/>
            <person name="Hugenholtz P."/>
            <person name="Woyke T."/>
            <person name="Wu D."/>
            <person name="Jando M."/>
            <person name="Schneider S."/>
            <person name="Goeker M."/>
            <person name="Klenk H.-P."/>
            <person name="Eisen J.A."/>
        </authorList>
    </citation>
    <scope>NUCLEOTIDE SEQUENCE [LARGE SCALE GENOMIC DNA]</scope>
    <source>
        <strain evidence="2">ATCC 25592 / DSM 43247 / BCRC 13721 / JCM 3198 / KCTC 3076 / NBRC 16047 / NCTC 10667</strain>
    </source>
</reference>
<dbReference type="EMBL" id="CP001802">
    <property type="protein sequence ID" value="ACY23259.1"/>
    <property type="molecule type" value="Genomic_DNA"/>
</dbReference>
<evidence type="ECO:0000313" key="2">
    <source>
        <dbReference type="Proteomes" id="UP000001219"/>
    </source>
</evidence>
<keyword evidence="2" id="KW-1185">Reference proteome</keyword>
<protein>
    <submittedName>
        <fullName evidence="1">Uncharacterized protein</fullName>
    </submittedName>
</protein>
<dbReference type="STRING" id="526226.Gbro_4094"/>
<evidence type="ECO:0000313" key="1">
    <source>
        <dbReference type="EMBL" id="ACY23259.1"/>
    </source>
</evidence>